<dbReference type="SUPFAM" id="SSF51316">
    <property type="entry name" value="Mss4-like"/>
    <property type="match status" value="1"/>
</dbReference>
<dbReference type="Pfam" id="PF19648">
    <property type="entry name" value="DUF6151"/>
    <property type="match status" value="1"/>
</dbReference>
<dbReference type="AlphaFoldDB" id="A0A4S5C0U0"/>
<dbReference type="InterPro" id="IPR011057">
    <property type="entry name" value="Mss4-like_sf"/>
</dbReference>
<name>A0A4S5C0U0_9BURK</name>
<comment type="caution">
    <text evidence="1">The sequence shown here is derived from an EMBL/GenBank/DDBJ whole genome shotgun (WGS) entry which is preliminary data.</text>
</comment>
<organism evidence="1 2">
    <name type="scientific">Lampropedia aestuarii</name>
    <dbReference type="NCBI Taxonomy" id="2562762"/>
    <lineage>
        <taxon>Bacteria</taxon>
        <taxon>Pseudomonadati</taxon>
        <taxon>Pseudomonadota</taxon>
        <taxon>Betaproteobacteria</taxon>
        <taxon>Burkholderiales</taxon>
        <taxon>Comamonadaceae</taxon>
        <taxon>Lampropedia</taxon>
    </lineage>
</organism>
<protein>
    <recommendedName>
        <fullName evidence="3">CENP-V/GFA domain-containing protein</fullName>
    </recommendedName>
</protein>
<gene>
    <name evidence="1" type="ORF">E8K88_01890</name>
</gene>
<dbReference type="EMBL" id="SSWX01000002">
    <property type="protein sequence ID" value="THJ36048.1"/>
    <property type="molecule type" value="Genomic_DNA"/>
</dbReference>
<accession>A0A4S5C0U0</accession>
<keyword evidence="2" id="KW-1185">Reference proteome</keyword>
<evidence type="ECO:0000313" key="1">
    <source>
        <dbReference type="EMBL" id="THJ36048.1"/>
    </source>
</evidence>
<evidence type="ECO:0000313" key="2">
    <source>
        <dbReference type="Proteomes" id="UP000306236"/>
    </source>
</evidence>
<dbReference type="Proteomes" id="UP000306236">
    <property type="component" value="Unassembled WGS sequence"/>
</dbReference>
<dbReference type="OrthoDB" id="5500342at2"/>
<dbReference type="RefSeq" id="WP_136404954.1">
    <property type="nucleotide sequence ID" value="NZ_SSWX01000002.1"/>
</dbReference>
<dbReference type="InterPro" id="IPR046149">
    <property type="entry name" value="DUF6151"/>
</dbReference>
<evidence type="ECO:0008006" key="3">
    <source>
        <dbReference type="Google" id="ProtNLM"/>
    </source>
</evidence>
<proteinExistence type="predicted"/>
<dbReference type="Gene3D" id="2.170.150.70">
    <property type="match status" value="1"/>
</dbReference>
<sequence>MDLGSATSLSMQCTCGAFKARLERPRNALRVVCYCRDCQSYSHYLTTYAPLKLDQHGGTEVIALAPEHLKLEQGAEQLRCISLSAQGTYRWYTHCCGSAIAVTPRQARLAHVSIAASALRDAGVDVEAAFGPLQVVANRASAHGNALPRPTKQSLFILLYGMGLLLQRSTGRWRENALLQPGTWQPIVPVHVIERTQRQRLLALAEHRPHTRSRIVLRW</sequence>
<reference evidence="1 2" key="1">
    <citation type="submission" date="2019-04" db="EMBL/GenBank/DDBJ databases">
        <title>Lampropedia sp YIM MLB12 draf genome.</title>
        <authorList>
            <person name="Wang Y.-X."/>
        </authorList>
    </citation>
    <scope>NUCLEOTIDE SEQUENCE [LARGE SCALE GENOMIC DNA]</scope>
    <source>
        <strain evidence="1 2">YIM MLB12</strain>
    </source>
</reference>